<dbReference type="Proteomes" id="UP001437256">
    <property type="component" value="Unassembled WGS sequence"/>
</dbReference>
<gene>
    <name evidence="1" type="ORF">AAF712_002662</name>
</gene>
<name>A0ABR3A864_9AGAR</name>
<dbReference type="Pfam" id="PF19086">
    <property type="entry name" value="Terpene_syn_C_2"/>
    <property type="match status" value="1"/>
</dbReference>
<comment type="caution">
    <text evidence="1">The sequence shown here is derived from an EMBL/GenBank/DDBJ whole genome shotgun (WGS) entry which is preliminary data.</text>
</comment>
<protein>
    <submittedName>
        <fullName evidence="1">Uncharacterized protein</fullName>
    </submittedName>
</protein>
<dbReference type="Gene3D" id="1.10.600.10">
    <property type="entry name" value="Farnesyl Diphosphate Synthase"/>
    <property type="match status" value="1"/>
</dbReference>
<dbReference type="SUPFAM" id="SSF48576">
    <property type="entry name" value="Terpenoid synthases"/>
    <property type="match status" value="1"/>
</dbReference>
<evidence type="ECO:0000313" key="2">
    <source>
        <dbReference type="Proteomes" id="UP001437256"/>
    </source>
</evidence>
<proteinExistence type="predicted"/>
<dbReference type="EMBL" id="JBBXMP010000008">
    <property type="protein sequence ID" value="KAL0070172.1"/>
    <property type="molecule type" value="Genomic_DNA"/>
</dbReference>
<accession>A0ABR3A864</accession>
<reference evidence="1 2" key="1">
    <citation type="submission" date="2024-05" db="EMBL/GenBank/DDBJ databases">
        <title>A draft genome resource for the thread blight pathogen Marasmius tenuissimus strain MS-2.</title>
        <authorList>
            <person name="Yulfo-Soto G.E."/>
            <person name="Baruah I.K."/>
            <person name="Amoako-Attah I."/>
            <person name="Bukari Y."/>
            <person name="Meinhardt L.W."/>
            <person name="Bailey B.A."/>
            <person name="Cohen S.P."/>
        </authorList>
    </citation>
    <scope>NUCLEOTIDE SEQUENCE [LARGE SCALE GENOMIC DNA]</scope>
    <source>
        <strain evidence="1 2">MS-2</strain>
    </source>
</reference>
<dbReference type="InterPro" id="IPR008949">
    <property type="entry name" value="Isoprenoid_synthase_dom_sf"/>
</dbReference>
<evidence type="ECO:0000313" key="1">
    <source>
        <dbReference type="EMBL" id="KAL0070172.1"/>
    </source>
</evidence>
<keyword evidence="2" id="KW-1185">Reference proteome</keyword>
<organism evidence="1 2">
    <name type="scientific">Marasmius tenuissimus</name>
    <dbReference type="NCBI Taxonomy" id="585030"/>
    <lineage>
        <taxon>Eukaryota</taxon>
        <taxon>Fungi</taxon>
        <taxon>Dikarya</taxon>
        <taxon>Basidiomycota</taxon>
        <taxon>Agaricomycotina</taxon>
        <taxon>Agaricomycetes</taxon>
        <taxon>Agaricomycetidae</taxon>
        <taxon>Agaricales</taxon>
        <taxon>Marasmiineae</taxon>
        <taxon>Marasmiaceae</taxon>
        <taxon>Marasmius</taxon>
    </lineage>
</organism>
<sequence>MAEGSSYQLPDLLSLTRDFELRTNRHCRNVVEASNKWFLDLNDEADAQVLTEDERQHASGLKAADFIGLLLISNERVKTGGMEAFGWDTISPDERGSFNKTGFIELLEGHALLKHLVPRLSRLKSITTPRWQKQFTTSLLALRDAQSHAIKYRRNGTVLALDDYVDLSRDLSGLRAVFDLVESSEGLNLDLTEMTLADADDFRMLRRVAAETIALSFDIFSLNNDQLAGNRLNVVEVLMSERGISLQAAVNEAGHLVKDKFDAFKELETFLWARHPRENANGSSASGPKEQGATLGATLSTWIRKPRSLSRSSSRTNLAALFSASEASKWDTSTANDASLFLQGLKDCMGGSLHWSYETELFFGSKGEAIRNFGWIFLSSQDG</sequence>